<reference evidence="1 2" key="2">
    <citation type="submission" date="2018-11" db="EMBL/GenBank/DDBJ databases">
        <authorList>
            <consortium name="Pathogen Informatics"/>
        </authorList>
    </citation>
    <scope>NUCLEOTIDE SEQUENCE [LARGE SCALE GENOMIC DNA]</scope>
    <source>
        <strain evidence="1">Dakar</strain>
        <strain evidence="2">Dakar, Senegal</strain>
    </source>
</reference>
<dbReference type="EMBL" id="UZAK01035145">
    <property type="protein sequence ID" value="VDP48911.1"/>
    <property type="molecule type" value="Genomic_DNA"/>
</dbReference>
<evidence type="ECO:0000313" key="1">
    <source>
        <dbReference type="EMBL" id="VDP48911.1"/>
    </source>
</evidence>
<reference evidence="3" key="1">
    <citation type="submission" date="2016-06" db="UniProtKB">
        <authorList>
            <consortium name="WormBaseParasite"/>
        </authorList>
    </citation>
    <scope>IDENTIFICATION</scope>
</reference>
<organism evidence="3">
    <name type="scientific">Schistosoma curassoni</name>
    <dbReference type="NCBI Taxonomy" id="6186"/>
    <lineage>
        <taxon>Eukaryota</taxon>
        <taxon>Metazoa</taxon>
        <taxon>Spiralia</taxon>
        <taxon>Lophotrochozoa</taxon>
        <taxon>Platyhelminthes</taxon>
        <taxon>Trematoda</taxon>
        <taxon>Digenea</taxon>
        <taxon>Strigeidida</taxon>
        <taxon>Schistosomatoidea</taxon>
        <taxon>Schistosomatidae</taxon>
        <taxon>Schistosoma</taxon>
    </lineage>
</organism>
<proteinExistence type="predicted"/>
<evidence type="ECO:0000313" key="2">
    <source>
        <dbReference type="Proteomes" id="UP000279833"/>
    </source>
</evidence>
<dbReference type="Proteomes" id="UP000279833">
    <property type="component" value="Unassembled WGS sequence"/>
</dbReference>
<keyword evidence="2" id="KW-1185">Reference proteome</keyword>
<name>A0A183KBT3_9TREM</name>
<dbReference type="AlphaFoldDB" id="A0A183KBT3"/>
<accession>A0A183KBT3</accession>
<dbReference type="WBParaSite" id="SCUD_0001247401-mRNA-1">
    <property type="protein sequence ID" value="SCUD_0001247401-mRNA-1"/>
    <property type="gene ID" value="SCUD_0001247401"/>
</dbReference>
<evidence type="ECO:0000313" key="3">
    <source>
        <dbReference type="WBParaSite" id="SCUD_0001247401-mRNA-1"/>
    </source>
</evidence>
<sequence>MNDSILSDARDLLQRFKDSNDDEEKFVSQGFSWIDPKSMSIFSSETPVKPNSSTYT</sequence>
<gene>
    <name evidence="1" type="ORF">SCUD_LOCUS12471</name>
</gene>
<protein>
    <submittedName>
        <fullName evidence="3">MATH domain-containing protein</fullName>
    </submittedName>
</protein>